<reference evidence="4 5" key="1">
    <citation type="submission" date="2015-11" db="EMBL/GenBank/DDBJ databases">
        <title>Description and complete genome sequence of a novel strain predominating in hypersaline microbial mats and representing a new family of the Bacteriodetes phylum.</title>
        <authorList>
            <person name="Spring S."/>
            <person name="Bunk B."/>
            <person name="Sproer C."/>
            <person name="Klenk H.-P."/>
        </authorList>
    </citation>
    <scope>NUCLEOTIDE SEQUENCE [LARGE SCALE GENOMIC DNA]</scope>
    <source>
        <strain evidence="4 5">L21-Spi-D4</strain>
    </source>
</reference>
<dbReference type="AlphaFoldDB" id="A0A0S2I2Q2"/>
<dbReference type="STRING" id="1307839.L21SP5_02970"/>
<dbReference type="KEGG" id="blq:L21SP5_02970"/>
<dbReference type="SMART" id="SM01119">
    <property type="entry name" value="D-ser_dehydrat"/>
    <property type="match status" value="1"/>
</dbReference>
<organism evidence="4 5">
    <name type="scientific">Salinivirga cyanobacteriivorans</name>
    <dbReference type="NCBI Taxonomy" id="1307839"/>
    <lineage>
        <taxon>Bacteria</taxon>
        <taxon>Pseudomonadati</taxon>
        <taxon>Bacteroidota</taxon>
        <taxon>Bacteroidia</taxon>
        <taxon>Bacteroidales</taxon>
        <taxon>Salinivirgaceae</taxon>
        <taxon>Salinivirga</taxon>
    </lineage>
</organism>
<dbReference type="Pfam" id="PF14031">
    <property type="entry name" value="D-ser_dehydrat"/>
    <property type="match status" value="1"/>
</dbReference>
<dbReference type="Gene3D" id="2.40.37.20">
    <property type="entry name" value="D-serine dehydratase-like domain"/>
    <property type="match status" value="1"/>
</dbReference>
<dbReference type="PATRIC" id="fig|1307839.3.peg.3118"/>
<dbReference type="SUPFAM" id="SSF51419">
    <property type="entry name" value="PLP-binding barrel"/>
    <property type="match status" value="1"/>
</dbReference>
<evidence type="ECO:0000256" key="2">
    <source>
        <dbReference type="ARBA" id="ARBA00023239"/>
    </source>
</evidence>
<evidence type="ECO:0000259" key="3">
    <source>
        <dbReference type="SMART" id="SM01119"/>
    </source>
</evidence>
<evidence type="ECO:0000313" key="5">
    <source>
        <dbReference type="Proteomes" id="UP000064893"/>
    </source>
</evidence>
<proteinExistence type="inferred from homology"/>
<dbReference type="InterPro" id="IPR001608">
    <property type="entry name" value="Ala_racemase_N"/>
</dbReference>
<keyword evidence="5" id="KW-1185">Reference proteome</keyword>
<sequence>MQQITQPTLILDERKCKTNIAHMARKAEDAGVEFRPHFKTHQSLEIGQWFKEHGIAKITVSSVGMAQYFATEWDDILIAFPVNVRELTAINELAGRVKLSLLVESVEVLELLHEKLTHPVSFYIKIDTGAHRTGVAPTDFASIDQILAAAKQPGKLKFVGFLSHAGHTYHTNAITDILKIRNDENLAMLQLKAHYIGSHPGIIASIGDTPSCSLVDHFLGIDEIRPGNFVFYDLMQLSFGSCSPGQIAVALACPVVALHKDRNEMVIYGGGVHLSKDMLRINQNSVYGQLVEKEGDGWVEPIPGMIVKRLSQEHGIVSLPKTQNDKFDIGDLVYVLPVHSCMTADIYSQYITTDGKNIERFRHS</sequence>
<comment type="similarity">
    <text evidence="1">Belongs to the DSD1 family.</text>
</comment>
<protein>
    <submittedName>
        <fullName evidence="4">D-threo-3-hydroxyaspartate dehydratase</fullName>
        <ecNumber evidence="4">4.3.1.27</ecNumber>
    </submittedName>
</protein>
<name>A0A0S2I2Q2_9BACT</name>
<dbReference type="EC" id="4.3.1.27" evidence="4"/>
<dbReference type="PANTHER" id="PTHR28004:SF2">
    <property type="entry name" value="D-SERINE DEHYDRATASE"/>
    <property type="match status" value="1"/>
</dbReference>
<dbReference type="InterPro" id="IPR042208">
    <property type="entry name" value="D-ser_dehydrat-like_sf"/>
</dbReference>
<dbReference type="Pfam" id="PF01168">
    <property type="entry name" value="Ala_racemase_N"/>
    <property type="match status" value="1"/>
</dbReference>
<evidence type="ECO:0000313" key="4">
    <source>
        <dbReference type="EMBL" id="ALO16590.1"/>
    </source>
</evidence>
<feature type="domain" description="D-serine dehydratase-like" evidence="3">
    <location>
        <begin position="248"/>
        <end position="354"/>
    </location>
</feature>
<dbReference type="Proteomes" id="UP000064893">
    <property type="component" value="Chromosome"/>
</dbReference>
<dbReference type="InterPro" id="IPR026956">
    <property type="entry name" value="D-ser_dehydrat-like_dom"/>
</dbReference>
<dbReference type="Gene3D" id="3.20.20.10">
    <property type="entry name" value="Alanine racemase"/>
    <property type="match status" value="1"/>
</dbReference>
<dbReference type="InterPro" id="IPR051466">
    <property type="entry name" value="D-amino_acid_metab_enzyme"/>
</dbReference>
<dbReference type="RefSeq" id="WP_057953950.1">
    <property type="nucleotide sequence ID" value="NZ_CP013118.1"/>
</dbReference>
<dbReference type="EMBL" id="CP013118">
    <property type="protein sequence ID" value="ALO16590.1"/>
    <property type="molecule type" value="Genomic_DNA"/>
</dbReference>
<accession>A0A0S2I2Q2</accession>
<dbReference type="GO" id="GO:0008721">
    <property type="term" value="F:D-serine ammonia-lyase activity"/>
    <property type="evidence" value="ECO:0007669"/>
    <property type="project" value="TreeGrafter"/>
</dbReference>
<gene>
    <name evidence="4" type="primary">dthadh</name>
    <name evidence="4" type="ORF">L21SP5_02970</name>
</gene>
<evidence type="ECO:0000256" key="1">
    <source>
        <dbReference type="ARBA" id="ARBA00005323"/>
    </source>
</evidence>
<dbReference type="PANTHER" id="PTHR28004">
    <property type="entry name" value="ZGC:162816-RELATED"/>
    <property type="match status" value="1"/>
</dbReference>
<dbReference type="GO" id="GO:0036088">
    <property type="term" value="P:D-serine catabolic process"/>
    <property type="evidence" value="ECO:0007669"/>
    <property type="project" value="TreeGrafter"/>
</dbReference>
<keyword evidence="2 4" id="KW-0456">Lyase</keyword>
<dbReference type="InterPro" id="IPR029066">
    <property type="entry name" value="PLP-binding_barrel"/>
</dbReference>